<dbReference type="AlphaFoldDB" id="A0A6G0VLN8"/>
<dbReference type="Proteomes" id="UP000478052">
    <property type="component" value="Unassembled WGS sequence"/>
</dbReference>
<keyword evidence="3" id="KW-0863">Zinc-finger</keyword>
<keyword evidence="5" id="KW-0539">Nucleus</keyword>
<evidence type="ECO:0000256" key="1">
    <source>
        <dbReference type="ARBA" id="ARBA00004123"/>
    </source>
</evidence>
<keyword evidence="8" id="KW-1185">Reference proteome</keyword>
<dbReference type="OrthoDB" id="6596446at2759"/>
<reference evidence="7 8" key="1">
    <citation type="submission" date="2019-08" db="EMBL/GenBank/DDBJ databases">
        <title>Whole genome of Aphis craccivora.</title>
        <authorList>
            <person name="Voronova N.V."/>
            <person name="Shulinski R.S."/>
            <person name="Bandarenka Y.V."/>
            <person name="Zhorov D.G."/>
            <person name="Warner D."/>
        </authorList>
    </citation>
    <scope>NUCLEOTIDE SEQUENCE [LARGE SCALE GENOMIC DNA]</scope>
    <source>
        <strain evidence="7">180601</strain>
        <tissue evidence="7">Whole Body</tissue>
    </source>
</reference>
<dbReference type="InterPro" id="IPR012337">
    <property type="entry name" value="RNaseH-like_sf"/>
</dbReference>
<comment type="subcellular location">
    <subcellularLocation>
        <location evidence="1">Nucleus</location>
    </subcellularLocation>
</comment>
<evidence type="ECO:0000256" key="3">
    <source>
        <dbReference type="ARBA" id="ARBA00022771"/>
    </source>
</evidence>
<proteinExistence type="predicted"/>
<dbReference type="EMBL" id="VUJU01016396">
    <property type="protein sequence ID" value="KAF0689037.1"/>
    <property type="molecule type" value="Genomic_DNA"/>
</dbReference>
<protein>
    <submittedName>
        <fullName evidence="7">Zinc finger BED domain-containing protein 1-like isoform X4</fullName>
    </submittedName>
</protein>
<evidence type="ECO:0000313" key="7">
    <source>
        <dbReference type="EMBL" id="KAF0689037.1"/>
    </source>
</evidence>
<dbReference type="GO" id="GO:0046983">
    <property type="term" value="F:protein dimerization activity"/>
    <property type="evidence" value="ECO:0007669"/>
    <property type="project" value="InterPro"/>
</dbReference>
<organism evidence="7 8">
    <name type="scientific">Aphis craccivora</name>
    <name type="common">Cowpea aphid</name>
    <dbReference type="NCBI Taxonomy" id="307492"/>
    <lineage>
        <taxon>Eukaryota</taxon>
        <taxon>Metazoa</taxon>
        <taxon>Ecdysozoa</taxon>
        <taxon>Arthropoda</taxon>
        <taxon>Hexapoda</taxon>
        <taxon>Insecta</taxon>
        <taxon>Pterygota</taxon>
        <taxon>Neoptera</taxon>
        <taxon>Paraneoptera</taxon>
        <taxon>Hemiptera</taxon>
        <taxon>Sternorrhyncha</taxon>
        <taxon>Aphidomorpha</taxon>
        <taxon>Aphidoidea</taxon>
        <taxon>Aphididae</taxon>
        <taxon>Aphidini</taxon>
        <taxon>Aphis</taxon>
        <taxon>Aphis</taxon>
    </lineage>
</organism>
<evidence type="ECO:0000256" key="2">
    <source>
        <dbReference type="ARBA" id="ARBA00022723"/>
    </source>
</evidence>
<dbReference type="PANTHER" id="PTHR46481">
    <property type="entry name" value="ZINC FINGER BED DOMAIN-CONTAINING PROTEIN 4"/>
    <property type="match status" value="1"/>
</dbReference>
<keyword evidence="2" id="KW-0479">Metal-binding</keyword>
<dbReference type="Pfam" id="PF05699">
    <property type="entry name" value="Dimer_Tnp_hAT"/>
    <property type="match status" value="1"/>
</dbReference>
<dbReference type="SUPFAM" id="SSF53098">
    <property type="entry name" value="Ribonuclease H-like"/>
    <property type="match status" value="1"/>
</dbReference>
<evidence type="ECO:0000256" key="5">
    <source>
        <dbReference type="ARBA" id="ARBA00023242"/>
    </source>
</evidence>
<comment type="caution">
    <text evidence="7">The sequence shown here is derived from an EMBL/GenBank/DDBJ whole genome shotgun (WGS) entry which is preliminary data.</text>
</comment>
<evidence type="ECO:0000313" key="8">
    <source>
        <dbReference type="Proteomes" id="UP000478052"/>
    </source>
</evidence>
<accession>A0A6G0VLN8</accession>
<sequence>MTERHTGENLKNKLVETLYHWDIMNKTVSIAHDNAANIICAMRLLKNEPGAQDIDSVHCFAHTMQCSINAGLQIDHIKTILDTCKSIVSHFKHSNVAYDAYRNFQNTSDTPKRKLIQFVKTRWNSVYHMVDRLIEQRSSITAVLNNRAITSSQIASGLEIAERDWLFLEEIRDCLKPFELATKIMSSESSPTASIVQPLIYSIRENFLQLKSDDSSPLREFKSTVKKDFVTRFSTNGRYDQSLMGNSQPTLLDICTFFDPRYKKFERDMGISNRIKELLKELINNDLEYFDNQDPNHDTEEKRTAFDFLFPTDNQILNNSCEVTIYVEEPQIDKNNDPVLWWQKNEIRFPKLAKIAKKYLSVPGTSTAAERAFSKAGNIITAKRNCLSGKTADMLIFLAHNKKVQ</sequence>
<dbReference type="GO" id="GO:0008270">
    <property type="term" value="F:zinc ion binding"/>
    <property type="evidence" value="ECO:0007669"/>
    <property type="project" value="UniProtKB-KW"/>
</dbReference>
<name>A0A6G0VLN8_APHCR</name>
<evidence type="ECO:0000259" key="6">
    <source>
        <dbReference type="Pfam" id="PF05699"/>
    </source>
</evidence>
<feature type="domain" description="HAT C-terminal dimerisation" evidence="6">
    <location>
        <begin position="322"/>
        <end position="400"/>
    </location>
</feature>
<keyword evidence="4" id="KW-0862">Zinc</keyword>
<gene>
    <name evidence="7" type="ORF">FWK35_00038861</name>
</gene>
<evidence type="ECO:0000256" key="4">
    <source>
        <dbReference type="ARBA" id="ARBA00022833"/>
    </source>
</evidence>
<dbReference type="InterPro" id="IPR008906">
    <property type="entry name" value="HATC_C_dom"/>
</dbReference>
<dbReference type="InterPro" id="IPR052035">
    <property type="entry name" value="ZnF_BED_domain_contain"/>
</dbReference>
<dbReference type="PANTHER" id="PTHR46481:SF10">
    <property type="entry name" value="ZINC FINGER BED DOMAIN-CONTAINING PROTEIN 39"/>
    <property type="match status" value="1"/>
</dbReference>
<dbReference type="GO" id="GO:0005634">
    <property type="term" value="C:nucleus"/>
    <property type="evidence" value="ECO:0007669"/>
    <property type="project" value="UniProtKB-SubCell"/>
</dbReference>